<dbReference type="InterPro" id="IPR050988">
    <property type="entry name" value="Mannitol_DH/Oxidoreductase"/>
</dbReference>
<protein>
    <submittedName>
        <fullName evidence="4">Mannitol dehydrogenase family protein</fullName>
    </submittedName>
</protein>
<dbReference type="PANTHER" id="PTHR43362">
    <property type="entry name" value="MANNITOL DEHYDROGENASE DSF1-RELATED"/>
    <property type="match status" value="1"/>
</dbReference>
<feature type="domain" description="Mannitol dehydrogenase N-terminal" evidence="2">
    <location>
        <begin position="12"/>
        <end position="260"/>
    </location>
</feature>
<dbReference type="Proteomes" id="UP001203069">
    <property type="component" value="Unassembled WGS sequence"/>
</dbReference>
<dbReference type="Pfam" id="PF08125">
    <property type="entry name" value="Mannitol_dh_C"/>
    <property type="match status" value="1"/>
</dbReference>
<dbReference type="InterPro" id="IPR013328">
    <property type="entry name" value="6PGD_dom2"/>
</dbReference>
<dbReference type="RefSeq" id="WP_249246213.1">
    <property type="nucleotide sequence ID" value="NZ_JAKPBZ010000115.1"/>
</dbReference>
<dbReference type="PRINTS" id="PR00084">
    <property type="entry name" value="MTLDHDRGNASE"/>
</dbReference>
<sequence>MSISKKNASTWLHLGAGAFFRAHQAWYLNRLRQTGDNHWHMALSNIRNSPTQKTLQQLKAQKGRYTLETVSPEGERRYETIDAVDQILLWDSRLASTVAVGADPDTKIISFTVTEGGYFLDDDDHLELSHPAVRADLADEGEINTLYGALTLILTARQQQQSGPVTLLCCDNLRQNGDSFAQGMREFLAAKRRPDLIAWMAEQTSAPNSMVDRITPKFDDALYTRLRQQGIIGDEVPLSCESFTRWVIEDRFAGERPALERAGVEFVDDVTPVEEAKIRLLNASHSGIAWAGALQNRRYIDESLPRHVTGWIRDYVLQDVSPALQQRGVELDLPAECDSVLARFSNRGVRDTVARVSSDSIAKLHGFIVPTLKDGYRQGKIPQATLRLPALFFLFMQRHHRGELPFSYQDRAIDALDVQRIFSADDPLAAFADQPVLFGTVRRQKAFTEHLRAAVDEVQTTLHASPEGKIR</sequence>
<gene>
    <name evidence="4" type="ORF">MFP26_21475</name>
</gene>
<dbReference type="InterPro" id="IPR036291">
    <property type="entry name" value="NAD(P)-bd_dom_sf"/>
</dbReference>
<dbReference type="Gene3D" id="1.10.1040.10">
    <property type="entry name" value="N-(1-d-carboxylethyl)-l-norvaline Dehydrogenase, domain 2"/>
    <property type="match status" value="1"/>
</dbReference>
<evidence type="ECO:0000259" key="2">
    <source>
        <dbReference type="Pfam" id="PF01232"/>
    </source>
</evidence>
<dbReference type="InterPro" id="IPR050025">
    <property type="entry name" value="DalD"/>
</dbReference>
<dbReference type="Gene3D" id="3.40.50.720">
    <property type="entry name" value="NAD(P)-binding Rossmann-like Domain"/>
    <property type="match status" value="1"/>
</dbReference>
<dbReference type="SUPFAM" id="SSF48179">
    <property type="entry name" value="6-phosphogluconate dehydrogenase C-terminal domain-like"/>
    <property type="match status" value="1"/>
</dbReference>
<dbReference type="InterPro" id="IPR013118">
    <property type="entry name" value="Mannitol_DH_C"/>
</dbReference>
<dbReference type="InterPro" id="IPR008927">
    <property type="entry name" value="6-PGluconate_DH-like_C_sf"/>
</dbReference>
<keyword evidence="1" id="KW-0560">Oxidoreductase</keyword>
<dbReference type="InterPro" id="IPR013131">
    <property type="entry name" value="Mannitol_DH_N"/>
</dbReference>
<reference evidence="4 5" key="1">
    <citation type="submission" date="2022-02" db="EMBL/GenBank/DDBJ databases">
        <title>Description of Brenneria tiliae sp. nov. isolated from symptomatic Tilia x moltkei and Tilia x europaea trees in the UK.</title>
        <authorList>
            <person name="Kile H."/>
        </authorList>
    </citation>
    <scope>NUCLEOTIDE SEQUENCE [LARGE SCALE GENOMIC DNA]</scope>
    <source>
        <strain evidence="4 5">MC1SB4.1</strain>
    </source>
</reference>
<accession>A0ABT0MZG7</accession>
<comment type="caution">
    <text evidence="4">The sequence shown here is derived from an EMBL/GenBank/DDBJ whole genome shotgun (WGS) entry which is preliminary data.</text>
</comment>
<evidence type="ECO:0000256" key="1">
    <source>
        <dbReference type="ARBA" id="ARBA00023002"/>
    </source>
</evidence>
<dbReference type="NCBIfam" id="NF043014">
    <property type="entry name" value="DArabDhDalD"/>
    <property type="match status" value="1"/>
</dbReference>
<evidence type="ECO:0000259" key="3">
    <source>
        <dbReference type="Pfam" id="PF08125"/>
    </source>
</evidence>
<feature type="domain" description="Mannitol dehydrogenase C-terminal" evidence="3">
    <location>
        <begin position="269"/>
        <end position="458"/>
    </location>
</feature>
<evidence type="ECO:0000313" key="4">
    <source>
        <dbReference type="EMBL" id="MCL2895246.1"/>
    </source>
</evidence>
<organism evidence="4 5">
    <name type="scientific">Brenneria tiliae</name>
    <dbReference type="NCBI Taxonomy" id="2914984"/>
    <lineage>
        <taxon>Bacteria</taxon>
        <taxon>Pseudomonadati</taxon>
        <taxon>Pseudomonadota</taxon>
        <taxon>Gammaproteobacteria</taxon>
        <taxon>Enterobacterales</taxon>
        <taxon>Pectobacteriaceae</taxon>
        <taxon>Brenneria</taxon>
    </lineage>
</organism>
<keyword evidence="5" id="KW-1185">Reference proteome</keyword>
<dbReference type="PANTHER" id="PTHR43362:SF7">
    <property type="entry name" value="D-MANNONATE OXIDOREDUCTASE"/>
    <property type="match status" value="1"/>
</dbReference>
<dbReference type="Pfam" id="PF01232">
    <property type="entry name" value="Mannitol_dh"/>
    <property type="match status" value="1"/>
</dbReference>
<name>A0ABT0MZG7_9GAMM</name>
<dbReference type="SUPFAM" id="SSF51735">
    <property type="entry name" value="NAD(P)-binding Rossmann-fold domains"/>
    <property type="match status" value="1"/>
</dbReference>
<dbReference type="EMBL" id="JAKPBZ010000115">
    <property type="protein sequence ID" value="MCL2895246.1"/>
    <property type="molecule type" value="Genomic_DNA"/>
</dbReference>
<proteinExistence type="predicted"/>
<evidence type="ECO:0000313" key="5">
    <source>
        <dbReference type="Proteomes" id="UP001203069"/>
    </source>
</evidence>
<dbReference type="InterPro" id="IPR000669">
    <property type="entry name" value="Mannitol_DH"/>
</dbReference>